<dbReference type="AlphaFoldDB" id="A0ABD1W732"/>
<dbReference type="Proteomes" id="UP001604277">
    <property type="component" value="Unassembled WGS sequence"/>
</dbReference>
<keyword evidence="2" id="KW-1185">Reference proteome</keyword>
<evidence type="ECO:0000313" key="1">
    <source>
        <dbReference type="EMBL" id="KAL2545471.1"/>
    </source>
</evidence>
<dbReference type="SUPFAM" id="SSF48371">
    <property type="entry name" value="ARM repeat"/>
    <property type="match status" value="1"/>
</dbReference>
<keyword evidence="1" id="KW-0396">Initiation factor</keyword>
<evidence type="ECO:0000313" key="2">
    <source>
        <dbReference type="Proteomes" id="UP001604277"/>
    </source>
</evidence>
<reference evidence="2" key="1">
    <citation type="submission" date="2024-07" db="EMBL/GenBank/DDBJ databases">
        <title>Two chromosome-level genome assemblies of Korean endemic species Abeliophyllum distichum and Forsythia ovata (Oleaceae).</title>
        <authorList>
            <person name="Jang H."/>
        </authorList>
    </citation>
    <scope>NUCLEOTIDE SEQUENCE [LARGE SCALE GENOMIC DNA]</scope>
</reference>
<comment type="caution">
    <text evidence="1">The sequence shown here is derived from an EMBL/GenBank/DDBJ whole genome shotgun (WGS) entry which is preliminary data.</text>
</comment>
<organism evidence="1 2">
    <name type="scientific">Forsythia ovata</name>
    <dbReference type="NCBI Taxonomy" id="205694"/>
    <lineage>
        <taxon>Eukaryota</taxon>
        <taxon>Viridiplantae</taxon>
        <taxon>Streptophyta</taxon>
        <taxon>Embryophyta</taxon>
        <taxon>Tracheophyta</taxon>
        <taxon>Spermatophyta</taxon>
        <taxon>Magnoliopsida</taxon>
        <taxon>eudicotyledons</taxon>
        <taxon>Gunneridae</taxon>
        <taxon>Pentapetalae</taxon>
        <taxon>asterids</taxon>
        <taxon>lamiids</taxon>
        <taxon>Lamiales</taxon>
        <taxon>Oleaceae</taxon>
        <taxon>Forsythieae</taxon>
        <taxon>Forsythia</taxon>
    </lineage>
</organism>
<sequence length="142" mass="15585">MSTIFYFIYLDESKTDSTALSRWPGLTKQAANRSSKLGSSRRISHRDLQDIGTGFFLYAALLDDLAIDLPKAPACFGEIIGKLVLSGGLDFKIVEEIMKKVDDDNFQKCIFTATKRIVSSIPAGKGVLDSQAPNIEACESLF</sequence>
<protein>
    <submittedName>
        <fullName evidence="1">Eukaryotic translation initiation factor isoform 4G-1</fullName>
    </submittedName>
</protein>
<accession>A0ABD1W732</accession>
<dbReference type="GO" id="GO:0003743">
    <property type="term" value="F:translation initiation factor activity"/>
    <property type="evidence" value="ECO:0007669"/>
    <property type="project" value="UniProtKB-KW"/>
</dbReference>
<proteinExistence type="predicted"/>
<gene>
    <name evidence="1" type="ORF">Fot_14704</name>
</gene>
<dbReference type="EMBL" id="JBFOLJ010000004">
    <property type="protein sequence ID" value="KAL2545471.1"/>
    <property type="molecule type" value="Genomic_DNA"/>
</dbReference>
<dbReference type="Gene3D" id="1.25.40.180">
    <property type="match status" value="1"/>
</dbReference>
<keyword evidence="1" id="KW-0648">Protein biosynthesis</keyword>
<dbReference type="InterPro" id="IPR016024">
    <property type="entry name" value="ARM-type_fold"/>
</dbReference>
<name>A0ABD1W732_9LAMI</name>